<dbReference type="AlphaFoldDB" id="A0A8H6L1M0"/>
<dbReference type="RefSeq" id="XP_037161632.1">
    <property type="nucleotide sequence ID" value="XM_037311476.1"/>
</dbReference>
<dbReference type="EMBL" id="JACCJC010000050">
    <property type="protein sequence ID" value="KAF6232203.1"/>
    <property type="molecule type" value="Genomic_DNA"/>
</dbReference>
<dbReference type="Proteomes" id="UP000578531">
    <property type="component" value="Unassembled WGS sequence"/>
</dbReference>
<accession>A0A8H6L1M0</accession>
<name>A0A8H6L1M0_9LECA</name>
<gene>
    <name evidence="1" type="ORF">HO173_009586</name>
</gene>
<proteinExistence type="predicted"/>
<reference evidence="1 2" key="1">
    <citation type="journal article" date="2020" name="Genomics">
        <title>Complete, high-quality genomes from long-read metagenomic sequencing of two wolf lichen thalli reveals enigmatic genome architecture.</title>
        <authorList>
            <person name="McKenzie S.K."/>
            <person name="Walston R.F."/>
            <person name="Allen J.L."/>
        </authorList>
    </citation>
    <scope>NUCLEOTIDE SEQUENCE [LARGE SCALE GENOMIC DNA]</scope>
    <source>
        <strain evidence="1">WasteWater2</strain>
    </source>
</reference>
<dbReference type="OrthoDB" id="5422579at2759"/>
<protein>
    <submittedName>
        <fullName evidence="1">Uncharacterized protein</fullName>
    </submittedName>
</protein>
<comment type="caution">
    <text evidence="1">The sequence shown here is derived from an EMBL/GenBank/DDBJ whole genome shotgun (WGS) entry which is preliminary data.</text>
</comment>
<evidence type="ECO:0000313" key="1">
    <source>
        <dbReference type="EMBL" id="KAF6232203.1"/>
    </source>
</evidence>
<keyword evidence="2" id="KW-1185">Reference proteome</keyword>
<dbReference type="GeneID" id="59291237"/>
<evidence type="ECO:0000313" key="2">
    <source>
        <dbReference type="Proteomes" id="UP000578531"/>
    </source>
</evidence>
<sequence>MACRKAAQRFGKQAVRKSVRAPKFPADRLPAELIHMVFTYLKPTEAAGFRWAGRVVAEIGLQYLAPTVYLTLKEESYDRLLAIAGHPTVSKYVVELDYETEGLRPMAREDFDRMIRRTGVIPQRNDSSERPDSCASARAWRAYQRESLRNIPVFNQRQTKQLLNRAWSMYEADYASQKKVQQANFFREKTAKAIKQFPYLERVFTSADGAYERYAAEIKGFLPTYYFSHCSAHRYPSSVGATSSVLLAAESAGLHLDYFRCSINWQVFTQNEKDLATFKRSLLHLKVMIITFTIPRDMRRARMVQEYTYIRWQCLENGHVLDLITSSPDLEHLALSFETLPEPIFYPTLNETMGNFYWHSLKTVNLESLFSDDDDLLMFCKRHAHTLKDLSLTDMRLHKGSWDVTFHRMRQTFRLGATTCYLQAPWIVLEPRACS</sequence>
<organism evidence="1 2">
    <name type="scientific">Letharia columbiana</name>
    <dbReference type="NCBI Taxonomy" id="112416"/>
    <lineage>
        <taxon>Eukaryota</taxon>
        <taxon>Fungi</taxon>
        <taxon>Dikarya</taxon>
        <taxon>Ascomycota</taxon>
        <taxon>Pezizomycotina</taxon>
        <taxon>Lecanoromycetes</taxon>
        <taxon>OSLEUM clade</taxon>
        <taxon>Lecanoromycetidae</taxon>
        <taxon>Lecanorales</taxon>
        <taxon>Lecanorineae</taxon>
        <taxon>Parmeliaceae</taxon>
        <taxon>Letharia</taxon>
    </lineage>
</organism>